<evidence type="ECO:0000256" key="4">
    <source>
        <dbReference type="SAM" id="Coils"/>
    </source>
</evidence>
<dbReference type="InterPro" id="IPR029047">
    <property type="entry name" value="HSP70_peptide-bd_sf"/>
</dbReference>
<feature type="compositionally biased region" description="Acidic residues" evidence="5">
    <location>
        <begin position="290"/>
        <end position="303"/>
    </location>
</feature>
<accession>A0A7R8XCQ7</accession>
<keyword evidence="3" id="KW-0067">ATP-binding</keyword>
<dbReference type="FunFam" id="2.60.34.10:FF:000023">
    <property type="entry name" value="70 kDa heat shock cognate protein"/>
    <property type="match status" value="1"/>
</dbReference>
<evidence type="ECO:0000313" key="7">
    <source>
        <dbReference type="Proteomes" id="UP000677054"/>
    </source>
</evidence>
<proteinExistence type="inferred from homology"/>
<dbReference type="GO" id="GO:0140662">
    <property type="term" value="F:ATP-dependent protein folding chaperone"/>
    <property type="evidence" value="ECO:0007669"/>
    <property type="project" value="InterPro"/>
</dbReference>
<dbReference type="GO" id="GO:0005524">
    <property type="term" value="F:ATP binding"/>
    <property type="evidence" value="ECO:0007669"/>
    <property type="project" value="UniProtKB-KW"/>
</dbReference>
<evidence type="ECO:0000256" key="2">
    <source>
        <dbReference type="ARBA" id="ARBA00022741"/>
    </source>
</evidence>
<sequence>MDKASIDEVALVGGSTRILKIQDLVTTFFGANKICQNINPDEAVAYGAAVQAAILRKELSGEVLVMDVTGLSMGIEVIGGLMSIVVKRNTQIPFKKTKGYTTTKDNQTAVTCSVYQGERQMIKDNCLLGSFSLCNIPPAPKGVPKFEVTFEMDANGILQVSAVDRLSGTMNKIEISYKDRVTKEDIERMVEDAKKHREEDELNMKCLKAKNSLESYAIRIKSTIEDENNKSFPESDKKKVLDKCEETMKWLGTMERANLEEYERMQEELESLYNPIITKMYENPSSSDSDSSDLSDTNEDAKN</sequence>
<dbReference type="InterPro" id="IPR043129">
    <property type="entry name" value="ATPase_NBD"/>
</dbReference>
<dbReference type="PRINTS" id="PR00301">
    <property type="entry name" value="HEATSHOCK70"/>
</dbReference>
<keyword evidence="4" id="KW-0175">Coiled coil</keyword>
<evidence type="ECO:0000256" key="1">
    <source>
        <dbReference type="ARBA" id="ARBA00007381"/>
    </source>
</evidence>
<dbReference type="PANTHER" id="PTHR19375">
    <property type="entry name" value="HEAT SHOCK PROTEIN 70KDA"/>
    <property type="match status" value="1"/>
</dbReference>
<feature type="coiled-coil region" evidence="4">
    <location>
        <begin position="183"/>
        <end position="210"/>
    </location>
</feature>
<dbReference type="AlphaFoldDB" id="A0A7R8XCQ7"/>
<evidence type="ECO:0008006" key="8">
    <source>
        <dbReference type="Google" id="ProtNLM"/>
    </source>
</evidence>
<evidence type="ECO:0000256" key="3">
    <source>
        <dbReference type="ARBA" id="ARBA00022840"/>
    </source>
</evidence>
<dbReference type="Gene3D" id="3.30.420.40">
    <property type="match status" value="2"/>
</dbReference>
<dbReference type="SUPFAM" id="SSF53067">
    <property type="entry name" value="Actin-like ATPase domain"/>
    <property type="match status" value="1"/>
</dbReference>
<dbReference type="EMBL" id="CAJPEV010001455">
    <property type="protein sequence ID" value="CAG0892765.1"/>
    <property type="molecule type" value="Genomic_DNA"/>
</dbReference>
<gene>
    <name evidence="6" type="ORF">DSTB1V02_LOCUS7286</name>
</gene>
<evidence type="ECO:0000256" key="5">
    <source>
        <dbReference type="SAM" id="MobiDB-lite"/>
    </source>
</evidence>
<dbReference type="Gene3D" id="1.20.1270.10">
    <property type="match status" value="1"/>
</dbReference>
<protein>
    <recommendedName>
        <fullName evidence="8">Heat shock protein 70</fullName>
    </recommendedName>
</protein>
<dbReference type="OrthoDB" id="2401965at2759"/>
<dbReference type="SUPFAM" id="SSF100920">
    <property type="entry name" value="Heat shock protein 70kD (HSP70), peptide-binding domain"/>
    <property type="match status" value="1"/>
</dbReference>
<dbReference type="SUPFAM" id="SSF100934">
    <property type="entry name" value="Heat shock protein 70kD (HSP70), C-terminal subdomain"/>
    <property type="match status" value="1"/>
</dbReference>
<feature type="region of interest" description="Disordered" evidence="5">
    <location>
        <begin position="280"/>
        <end position="303"/>
    </location>
</feature>
<name>A0A7R8XCQ7_9CRUS</name>
<organism evidence="6">
    <name type="scientific">Darwinula stevensoni</name>
    <dbReference type="NCBI Taxonomy" id="69355"/>
    <lineage>
        <taxon>Eukaryota</taxon>
        <taxon>Metazoa</taxon>
        <taxon>Ecdysozoa</taxon>
        <taxon>Arthropoda</taxon>
        <taxon>Crustacea</taxon>
        <taxon>Oligostraca</taxon>
        <taxon>Ostracoda</taxon>
        <taxon>Podocopa</taxon>
        <taxon>Podocopida</taxon>
        <taxon>Darwinulocopina</taxon>
        <taxon>Darwinuloidea</taxon>
        <taxon>Darwinulidae</taxon>
        <taxon>Darwinula</taxon>
    </lineage>
</organism>
<dbReference type="Pfam" id="PF00012">
    <property type="entry name" value="HSP70"/>
    <property type="match status" value="1"/>
</dbReference>
<dbReference type="InterPro" id="IPR029048">
    <property type="entry name" value="HSP70_C_sf"/>
</dbReference>
<dbReference type="Proteomes" id="UP000677054">
    <property type="component" value="Unassembled WGS sequence"/>
</dbReference>
<keyword evidence="2" id="KW-0547">Nucleotide-binding</keyword>
<evidence type="ECO:0000313" key="6">
    <source>
        <dbReference type="EMBL" id="CAD7247455.1"/>
    </source>
</evidence>
<dbReference type="EMBL" id="LR900972">
    <property type="protein sequence ID" value="CAD7247455.1"/>
    <property type="molecule type" value="Genomic_DNA"/>
</dbReference>
<dbReference type="InterPro" id="IPR013126">
    <property type="entry name" value="Hsp_70_fam"/>
</dbReference>
<dbReference type="Gene3D" id="2.60.34.10">
    <property type="entry name" value="Substrate Binding Domain Of DNAk, Chain A, domain 1"/>
    <property type="match status" value="1"/>
</dbReference>
<keyword evidence="7" id="KW-1185">Reference proteome</keyword>
<reference evidence="6" key="1">
    <citation type="submission" date="2020-11" db="EMBL/GenBank/DDBJ databases">
        <authorList>
            <person name="Tran Van P."/>
        </authorList>
    </citation>
    <scope>NUCLEOTIDE SEQUENCE</scope>
</reference>
<comment type="similarity">
    <text evidence="1">Belongs to the heat shock protein 70 family.</text>
</comment>